<organism evidence="1 2">
    <name type="scientific">Perkinsus olseni</name>
    <name type="common">Perkinsus atlanticus</name>
    <dbReference type="NCBI Taxonomy" id="32597"/>
    <lineage>
        <taxon>Eukaryota</taxon>
        <taxon>Sar</taxon>
        <taxon>Alveolata</taxon>
        <taxon>Perkinsozoa</taxon>
        <taxon>Perkinsea</taxon>
        <taxon>Perkinsida</taxon>
        <taxon>Perkinsidae</taxon>
        <taxon>Perkinsus</taxon>
    </lineage>
</organism>
<evidence type="ECO:0000313" key="1">
    <source>
        <dbReference type="EMBL" id="KAF4699336.1"/>
    </source>
</evidence>
<accession>A0A7J6PUE7</accession>
<gene>
    <name evidence="1" type="ORF">FOZ63_016700</name>
</gene>
<dbReference type="AlphaFoldDB" id="A0A7J6PUE7"/>
<comment type="caution">
    <text evidence="1">The sequence shown here is derived from an EMBL/GenBank/DDBJ whole genome shotgun (WGS) entry which is preliminary data.</text>
</comment>
<keyword evidence="2" id="KW-1185">Reference proteome</keyword>
<feature type="non-terminal residue" evidence="1">
    <location>
        <position position="136"/>
    </location>
</feature>
<sequence length="136" mass="14784">LVGPEAKEAIAAGTTFTGKVVPLLMSPDSPPGVVDLGWALAASLTVVKSVKYEVWDSGADLFEHALERLGTERPVSHVLRHVIQVVANLQELPSIREWFLKHGAAEILDSIITEEGQDCMVVKLATTTAELLRYRP</sequence>
<dbReference type="Proteomes" id="UP000553632">
    <property type="component" value="Unassembled WGS sequence"/>
</dbReference>
<evidence type="ECO:0000313" key="2">
    <source>
        <dbReference type="Proteomes" id="UP000553632"/>
    </source>
</evidence>
<proteinExistence type="predicted"/>
<reference evidence="1 2" key="1">
    <citation type="submission" date="2020-04" db="EMBL/GenBank/DDBJ databases">
        <title>Perkinsus olseni comparative genomics.</title>
        <authorList>
            <person name="Bogema D.R."/>
        </authorList>
    </citation>
    <scope>NUCLEOTIDE SEQUENCE [LARGE SCALE GENOMIC DNA]</scope>
    <source>
        <strain evidence="1 2">ATCC PRA-207</strain>
    </source>
</reference>
<dbReference type="EMBL" id="JABANO010037976">
    <property type="protein sequence ID" value="KAF4699336.1"/>
    <property type="molecule type" value="Genomic_DNA"/>
</dbReference>
<protein>
    <submittedName>
        <fullName evidence="1">Uncharacterized protein</fullName>
    </submittedName>
</protein>
<name>A0A7J6PUE7_PEROL</name>